<keyword evidence="2" id="KW-1185">Reference proteome</keyword>
<organism evidence="1 2">
    <name type="scientific">Arthrobacter livingstonensis</name>
    <dbReference type="NCBI Taxonomy" id="670078"/>
    <lineage>
        <taxon>Bacteria</taxon>
        <taxon>Bacillati</taxon>
        <taxon>Actinomycetota</taxon>
        <taxon>Actinomycetes</taxon>
        <taxon>Micrococcales</taxon>
        <taxon>Micrococcaceae</taxon>
        <taxon>Arthrobacter</taxon>
    </lineage>
</organism>
<accession>A0A2V5LQN8</accession>
<dbReference type="EMBL" id="QJVD01000034">
    <property type="protein sequence ID" value="PYI64967.1"/>
    <property type="molecule type" value="Genomic_DNA"/>
</dbReference>
<protein>
    <submittedName>
        <fullName evidence="1">Uncharacterized protein</fullName>
    </submittedName>
</protein>
<name>A0A2V5LQN8_9MICC</name>
<dbReference type="OrthoDB" id="3234479at2"/>
<evidence type="ECO:0000313" key="1">
    <source>
        <dbReference type="EMBL" id="PYI64967.1"/>
    </source>
</evidence>
<comment type="caution">
    <text evidence="1">The sequence shown here is derived from an EMBL/GenBank/DDBJ whole genome shotgun (WGS) entry which is preliminary data.</text>
</comment>
<dbReference type="AlphaFoldDB" id="A0A2V5LQN8"/>
<dbReference type="RefSeq" id="WP_110502806.1">
    <property type="nucleotide sequence ID" value="NZ_QJVD01000034.1"/>
</dbReference>
<evidence type="ECO:0000313" key="2">
    <source>
        <dbReference type="Proteomes" id="UP000247832"/>
    </source>
</evidence>
<proteinExistence type="predicted"/>
<reference evidence="1 2" key="1">
    <citation type="submission" date="2018-05" db="EMBL/GenBank/DDBJ databases">
        <title>Genetic diversity of glacier-inhabiting Cryobacterium bacteria in China and description of Cryobacterium mengkeensis sp. nov. and Arthrobacter glacialis sp. nov.</title>
        <authorList>
            <person name="Liu Q."/>
            <person name="Xin Y.-H."/>
        </authorList>
    </citation>
    <scope>NUCLEOTIDE SEQUENCE [LARGE SCALE GENOMIC DNA]</scope>
    <source>
        <strain evidence="1 2">LI2</strain>
    </source>
</reference>
<dbReference type="Proteomes" id="UP000247832">
    <property type="component" value="Unassembled WGS sequence"/>
</dbReference>
<sequence length="75" mass="8301">METWDPAARSPHNWAILNESDVPLRRTGLGCGEDKTSVQYGGEHHLAPTQQSGDIARDYEIAEAGWHQAKNDKAD</sequence>
<gene>
    <name evidence="1" type="ORF">CVV68_20215</name>
</gene>